<evidence type="ECO:0000256" key="1">
    <source>
        <dbReference type="ARBA" id="ARBA00022491"/>
    </source>
</evidence>
<dbReference type="InterPro" id="IPR050679">
    <property type="entry name" value="Bact_HTH_transcr_reg"/>
</dbReference>
<proteinExistence type="predicted"/>
<dbReference type="PROSITE" id="PS50949">
    <property type="entry name" value="HTH_GNTR"/>
    <property type="match status" value="1"/>
</dbReference>
<evidence type="ECO:0000256" key="4">
    <source>
        <dbReference type="ARBA" id="ARBA00023163"/>
    </source>
</evidence>
<protein>
    <recommendedName>
        <fullName evidence="5">Trehalose operon repressor</fullName>
    </recommendedName>
</protein>
<dbReference type="Gene3D" id="1.10.10.10">
    <property type="entry name" value="Winged helix-like DNA-binding domain superfamily/Winged helix DNA-binding domain"/>
    <property type="match status" value="1"/>
</dbReference>
<evidence type="ECO:0000256" key="3">
    <source>
        <dbReference type="ARBA" id="ARBA00023125"/>
    </source>
</evidence>
<evidence type="ECO:0000256" key="2">
    <source>
        <dbReference type="ARBA" id="ARBA00023015"/>
    </source>
</evidence>
<sequence>MESKYEKVYNEILNKIEKNEYAAHDKLPTESELMSEYKVSRDTVRKSLSILEQKGYIKKSRGKSAIVLDIHKLNFPVSGITSFEELNSMLDLNCKTYVENLEIVKGDTILMERLQVGKNDEVYKLLRVREIDGEKIIIDKDYFNRNIINNLPLIAAKKSVYKYIEGELGLKIGFGKKEITVEMATDEDRELLDLKEFNMVVVVKSYTYLEDTTLFQYTVSRHRPDRFKFIDFTRRSL</sequence>
<dbReference type="FunFam" id="3.40.1410.10:FF:000008">
    <property type="entry name" value="Transcriptional regulator, GntR family"/>
    <property type="match status" value="1"/>
</dbReference>
<dbReference type="Pfam" id="PF00392">
    <property type="entry name" value="GntR"/>
    <property type="match status" value="1"/>
</dbReference>
<dbReference type="EMBL" id="CACRTV010000068">
    <property type="protein sequence ID" value="VYU58221.1"/>
    <property type="molecule type" value="Genomic_DNA"/>
</dbReference>
<dbReference type="GO" id="GO:0045892">
    <property type="term" value="P:negative regulation of DNA-templated transcription"/>
    <property type="evidence" value="ECO:0007669"/>
    <property type="project" value="TreeGrafter"/>
</dbReference>
<dbReference type="InterPro" id="IPR000524">
    <property type="entry name" value="Tscrpt_reg_HTH_GntR"/>
</dbReference>
<organism evidence="7">
    <name type="scientific">Clostridium paraputrificum</name>
    <dbReference type="NCBI Taxonomy" id="29363"/>
    <lineage>
        <taxon>Bacteria</taxon>
        <taxon>Bacillati</taxon>
        <taxon>Bacillota</taxon>
        <taxon>Clostridia</taxon>
        <taxon>Eubacteriales</taxon>
        <taxon>Clostridiaceae</taxon>
        <taxon>Clostridium</taxon>
    </lineage>
</organism>
<dbReference type="InterPro" id="IPR028978">
    <property type="entry name" value="Chorismate_lyase_/UTRA_dom_sf"/>
</dbReference>
<keyword evidence="2" id="KW-0805">Transcription regulation</keyword>
<dbReference type="InterPro" id="IPR036390">
    <property type="entry name" value="WH_DNA-bd_sf"/>
</dbReference>
<dbReference type="InterPro" id="IPR011663">
    <property type="entry name" value="UTRA"/>
</dbReference>
<dbReference type="PANTHER" id="PTHR44846">
    <property type="entry name" value="MANNOSYL-D-GLYCERATE TRANSPORT/METABOLISM SYSTEM REPRESSOR MNGR-RELATED"/>
    <property type="match status" value="1"/>
</dbReference>
<dbReference type="InterPro" id="IPR012770">
    <property type="entry name" value="TreR"/>
</dbReference>
<keyword evidence="4" id="KW-0804">Transcription</keyword>
<keyword evidence="3" id="KW-0238">DNA-binding</keyword>
<dbReference type="GO" id="GO:0003677">
    <property type="term" value="F:DNA binding"/>
    <property type="evidence" value="ECO:0007669"/>
    <property type="project" value="UniProtKB-UniRule"/>
</dbReference>
<feature type="domain" description="HTH gntR-type" evidence="6">
    <location>
        <begin position="2"/>
        <end position="70"/>
    </location>
</feature>
<dbReference type="InterPro" id="IPR036388">
    <property type="entry name" value="WH-like_DNA-bd_sf"/>
</dbReference>
<accession>A0A6N3G2A7</accession>
<dbReference type="SUPFAM" id="SSF46785">
    <property type="entry name" value="Winged helix' DNA-binding domain"/>
    <property type="match status" value="1"/>
</dbReference>
<dbReference type="SUPFAM" id="SSF64288">
    <property type="entry name" value="Chorismate lyase-like"/>
    <property type="match status" value="1"/>
</dbReference>
<dbReference type="Gene3D" id="3.40.1410.10">
    <property type="entry name" value="Chorismate lyase-like"/>
    <property type="match status" value="1"/>
</dbReference>
<dbReference type="SMART" id="SM00345">
    <property type="entry name" value="HTH_GNTR"/>
    <property type="match status" value="1"/>
</dbReference>
<dbReference type="RefSeq" id="WP_156562415.1">
    <property type="nucleotide sequence ID" value="NZ_CACRTV010000068.1"/>
</dbReference>
<evidence type="ECO:0000256" key="5">
    <source>
        <dbReference type="NCBIfam" id="TIGR02404"/>
    </source>
</evidence>
<gene>
    <name evidence="7" type="primary">treR_2</name>
    <name evidence="7" type="ORF">CPLFYP93_02828</name>
</gene>
<reference evidence="7" key="1">
    <citation type="submission" date="2019-11" db="EMBL/GenBank/DDBJ databases">
        <authorList>
            <person name="Feng L."/>
        </authorList>
    </citation>
    <scope>NUCLEOTIDE SEQUENCE</scope>
    <source>
        <strain evidence="7">CParaputrificumLFYP93</strain>
    </source>
</reference>
<name>A0A6N3G2A7_9CLOT</name>
<dbReference type="Pfam" id="PF07702">
    <property type="entry name" value="UTRA"/>
    <property type="match status" value="1"/>
</dbReference>
<dbReference type="AlphaFoldDB" id="A0A6N3G2A7"/>
<evidence type="ECO:0000313" key="7">
    <source>
        <dbReference type="EMBL" id="VYU58221.1"/>
    </source>
</evidence>
<dbReference type="PRINTS" id="PR00035">
    <property type="entry name" value="HTHGNTR"/>
</dbReference>
<evidence type="ECO:0000259" key="6">
    <source>
        <dbReference type="PROSITE" id="PS50949"/>
    </source>
</evidence>
<dbReference type="PANTHER" id="PTHR44846:SF12">
    <property type="entry name" value="HTH-TYPE TRANSCRIPTIONAL REGULATOR TRER"/>
    <property type="match status" value="1"/>
</dbReference>
<dbReference type="NCBIfam" id="TIGR02404">
    <property type="entry name" value="trehalos_R_Bsub"/>
    <property type="match status" value="1"/>
</dbReference>
<dbReference type="CDD" id="cd07377">
    <property type="entry name" value="WHTH_GntR"/>
    <property type="match status" value="1"/>
</dbReference>
<dbReference type="SMART" id="SM00866">
    <property type="entry name" value="UTRA"/>
    <property type="match status" value="1"/>
</dbReference>
<keyword evidence="1" id="KW-0678">Repressor</keyword>
<dbReference type="GO" id="GO:0003700">
    <property type="term" value="F:DNA-binding transcription factor activity"/>
    <property type="evidence" value="ECO:0007669"/>
    <property type="project" value="UniProtKB-UniRule"/>
</dbReference>